<comment type="caution">
    <text evidence="1">The sequence shown here is derived from an EMBL/GenBank/DDBJ whole genome shotgun (WGS) entry which is preliminary data.</text>
</comment>
<dbReference type="EMBL" id="AWWV01011494">
    <property type="protein sequence ID" value="OMO72024.1"/>
    <property type="molecule type" value="Genomic_DNA"/>
</dbReference>
<accession>A0A1R3HNZ7</accession>
<evidence type="ECO:0000313" key="2">
    <source>
        <dbReference type="Proteomes" id="UP000188268"/>
    </source>
</evidence>
<name>A0A1R3HNZ7_COCAP</name>
<sequence length="26" mass="3020">MDVDARESKWDYSHYFVGHAMAAMSD</sequence>
<dbReference type="AlphaFoldDB" id="A0A1R3HNZ7"/>
<proteinExistence type="predicted"/>
<reference evidence="1 2" key="1">
    <citation type="submission" date="2013-09" db="EMBL/GenBank/DDBJ databases">
        <title>Corchorus capsularis genome sequencing.</title>
        <authorList>
            <person name="Alam M."/>
            <person name="Haque M.S."/>
            <person name="Islam M.S."/>
            <person name="Emdad E.M."/>
            <person name="Islam M.M."/>
            <person name="Ahmed B."/>
            <person name="Halim A."/>
            <person name="Hossen Q.M.M."/>
            <person name="Hossain M.Z."/>
            <person name="Ahmed R."/>
            <person name="Khan M.M."/>
            <person name="Islam R."/>
            <person name="Rashid M.M."/>
            <person name="Khan S.A."/>
            <person name="Rahman M.S."/>
            <person name="Alam M."/>
        </authorList>
    </citation>
    <scope>NUCLEOTIDE SEQUENCE [LARGE SCALE GENOMIC DNA]</scope>
    <source>
        <strain evidence="2">cv. CVL-1</strain>
        <tissue evidence="1">Whole seedling</tissue>
    </source>
</reference>
<dbReference type="Gramene" id="OMO72024">
    <property type="protein sequence ID" value="OMO72024"/>
    <property type="gene ID" value="CCACVL1_17983"/>
</dbReference>
<protein>
    <submittedName>
        <fullName evidence="1">Uncharacterized protein</fullName>
    </submittedName>
</protein>
<dbReference type="Proteomes" id="UP000188268">
    <property type="component" value="Unassembled WGS sequence"/>
</dbReference>
<organism evidence="1 2">
    <name type="scientific">Corchorus capsularis</name>
    <name type="common">Jute</name>
    <dbReference type="NCBI Taxonomy" id="210143"/>
    <lineage>
        <taxon>Eukaryota</taxon>
        <taxon>Viridiplantae</taxon>
        <taxon>Streptophyta</taxon>
        <taxon>Embryophyta</taxon>
        <taxon>Tracheophyta</taxon>
        <taxon>Spermatophyta</taxon>
        <taxon>Magnoliopsida</taxon>
        <taxon>eudicotyledons</taxon>
        <taxon>Gunneridae</taxon>
        <taxon>Pentapetalae</taxon>
        <taxon>rosids</taxon>
        <taxon>malvids</taxon>
        <taxon>Malvales</taxon>
        <taxon>Malvaceae</taxon>
        <taxon>Grewioideae</taxon>
        <taxon>Apeibeae</taxon>
        <taxon>Corchorus</taxon>
    </lineage>
</organism>
<keyword evidence="2" id="KW-1185">Reference proteome</keyword>
<gene>
    <name evidence="1" type="ORF">CCACVL1_17983</name>
</gene>
<evidence type="ECO:0000313" key="1">
    <source>
        <dbReference type="EMBL" id="OMO72024.1"/>
    </source>
</evidence>